<organism evidence="6 7">
    <name type="scientific">Geranomyces variabilis</name>
    <dbReference type="NCBI Taxonomy" id="109894"/>
    <lineage>
        <taxon>Eukaryota</taxon>
        <taxon>Fungi</taxon>
        <taxon>Fungi incertae sedis</taxon>
        <taxon>Chytridiomycota</taxon>
        <taxon>Chytridiomycota incertae sedis</taxon>
        <taxon>Chytridiomycetes</taxon>
        <taxon>Spizellomycetales</taxon>
        <taxon>Powellomycetaceae</taxon>
        <taxon>Geranomyces</taxon>
    </lineage>
</organism>
<keyword evidence="2" id="KW-0677">Repeat</keyword>
<evidence type="ECO:0000256" key="2">
    <source>
        <dbReference type="ARBA" id="ARBA00022737"/>
    </source>
</evidence>
<dbReference type="GO" id="GO:0034388">
    <property type="term" value="C:Pwp2p-containing subcomplex of 90S preribosome"/>
    <property type="evidence" value="ECO:0007669"/>
    <property type="project" value="TreeGrafter"/>
</dbReference>
<feature type="domain" description="WDR36/Utp21 C-terminal" evidence="4">
    <location>
        <begin position="685"/>
        <end position="893"/>
    </location>
</feature>
<dbReference type="InterPro" id="IPR019775">
    <property type="entry name" value="WD40_repeat_CS"/>
</dbReference>
<dbReference type="Proteomes" id="UP001212152">
    <property type="component" value="Unassembled WGS sequence"/>
</dbReference>
<dbReference type="GO" id="GO:0032040">
    <property type="term" value="C:small-subunit processome"/>
    <property type="evidence" value="ECO:0007669"/>
    <property type="project" value="InterPro"/>
</dbReference>
<dbReference type="EMBL" id="JADGJQ010000053">
    <property type="protein sequence ID" value="KAJ3175346.1"/>
    <property type="molecule type" value="Genomic_DNA"/>
</dbReference>
<feature type="repeat" description="WD" evidence="3">
    <location>
        <begin position="460"/>
        <end position="501"/>
    </location>
</feature>
<feature type="repeat" description="WD" evidence="3">
    <location>
        <begin position="543"/>
        <end position="584"/>
    </location>
</feature>
<dbReference type="PROSITE" id="PS00678">
    <property type="entry name" value="WD_REPEATS_1"/>
    <property type="match status" value="1"/>
</dbReference>
<dbReference type="PANTHER" id="PTHR22840:SF12">
    <property type="entry name" value="WD REPEAT-CONTAINING PROTEIN 36"/>
    <property type="match status" value="1"/>
</dbReference>
<keyword evidence="7" id="KW-1185">Reference proteome</keyword>
<evidence type="ECO:0000256" key="1">
    <source>
        <dbReference type="ARBA" id="ARBA00022574"/>
    </source>
</evidence>
<reference evidence="6" key="1">
    <citation type="submission" date="2020-05" db="EMBL/GenBank/DDBJ databases">
        <title>Phylogenomic resolution of chytrid fungi.</title>
        <authorList>
            <person name="Stajich J.E."/>
            <person name="Amses K."/>
            <person name="Simmons R."/>
            <person name="Seto K."/>
            <person name="Myers J."/>
            <person name="Bonds A."/>
            <person name="Quandt C.A."/>
            <person name="Barry K."/>
            <person name="Liu P."/>
            <person name="Grigoriev I."/>
            <person name="Longcore J.E."/>
            <person name="James T.Y."/>
        </authorList>
    </citation>
    <scope>NUCLEOTIDE SEQUENCE</scope>
    <source>
        <strain evidence="6">JEL0379</strain>
    </source>
</reference>
<dbReference type="PROSITE" id="PS50082">
    <property type="entry name" value="WD_REPEATS_2"/>
    <property type="match status" value="2"/>
</dbReference>
<dbReference type="InterPro" id="IPR007319">
    <property type="entry name" value="WDR36/Utp21_C"/>
</dbReference>
<dbReference type="SUPFAM" id="SSF50978">
    <property type="entry name" value="WD40 repeat-like"/>
    <property type="match status" value="2"/>
</dbReference>
<comment type="caution">
    <text evidence="6">The sequence shown here is derived from an EMBL/GenBank/DDBJ whole genome shotgun (WGS) entry which is preliminary data.</text>
</comment>
<dbReference type="Gene3D" id="2.130.10.10">
    <property type="entry name" value="YVTN repeat-like/Quinoprotein amine dehydrogenase"/>
    <property type="match status" value="2"/>
</dbReference>
<evidence type="ECO:0000313" key="7">
    <source>
        <dbReference type="Proteomes" id="UP001212152"/>
    </source>
</evidence>
<dbReference type="SMART" id="SM00320">
    <property type="entry name" value="WD40"/>
    <property type="match status" value="12"/>
</dbReference>
<accession>A0AAD5TGB9</accession>
<evidence type="ECO:0000259" key="5">
    <source>
        <dbReference type="Pfam" id="PF25171"/>
    </source>
</evidence>
<protein>
    <submittedName>
        <fullName evidence="6">WD repeat-containing protein 36</fullName>
    </submittedName>
</protein>
<keyword evidence="1 3" id="KW-0853">WD repeat</keyword>
<evidence type="ECO:0000259" key="4">
    <source>
        <dbReference type="Pfam" id="PF04192"/>
    </source>
</evidence>
<dbReference type="InterPro" id="IPR015943">
    <property type="entry name" value="WD40/YVTN_repeat-like_dom_sf"/>
</dbReference>
<dbReference type="Pfam" id="PF25171">
    <property type="entry name" value="Beta-prop_WDR36-Utp21_1st"/>
    <property type="match status" value="1"/>
</dbReference>
<evidence type="ECO:0000256" key="3">
    <source>
        <dbReference type="PROSITE-ProRule" id="PRU00221"/>
    </source>
</evidence>
<gene>
    <name evidence="6" type="primary">WDR36</name>
    <name evidence="6" type="ORF">HDU87_006298</name>
</gene>
<dbReference type="InterPro" id="IPR001680">
    <property type="entry name" value="WD40_rpt"/>
</dbReference>
<feature type="domain" description="WDR36/Utp21 N-terminal" evidence="5">
    <location>
        <begin position="35"/>
        <end position="297"/>
    </location>
</feature>
<name>A0AAD5TGB9_9FUNG</name>
<dbReference type="Pfam" id="PF25168">
    <property type="entry name" value="Beta-prop_WDR36-Utp21_2nd"/>
    <property type="match status" value="1"/>
</dbReference>
<dbReference type="PROSITE" id="PS50294">
    <property type="entry name" value="WD_REPEATS_REGION"/>
    <property type="match status" value="1"/>
</dbReference>
<dbReference type="Pfam" id="PF04192">
    <property type="entry name" value="Utp21"/>
    <property type="match status" value="1"/>
</dbReference>
<sequence>MVAATGLYQPFRAIGYVTADSPLNVQIRGNVHALTTSVGHSFHIYGGEKLDLLFTGPHNDDAVTAVSAYRDRIFSASGSGVSIAERGKSIGRWETDTPCTISSLLVFGDLLLALCSDNAIRMWDHSSGEYYNEITFPDTFRVTAVVHPSTYVNKILLASQQGTMQLWNIRTLRLLHEFESLSSPITFMTQAPAVDVIAIGLLDGSIVLHNVRADVEIMRLRQEGKVTAISFRTDDKPHMITASISGDLAIWDLSKQQVLNVVKGAHNAPIHTAHYYAGQPILITAGNDNAIRQWIFDSAEGVPRLLRSRGGHMTPPTRIRYHPQDHSQIISGGVDDAIRVFSVTRDANSMEIPLGEKKNKGFRIDDTKIAAVAQFACAEDATSKAVNIITSHVKDPQARICSYGGKPVTKRTFVCTDGALVKSVAISACGHFGFVGSAQGRVDRYNLQSGFLRKTYGGSGGGHTKAVVGIVSDRVNRLVITAALDGLLKFWSFQSASLFHTVVLPAPISSIELHRESGLLAVVCDDFVLRVVDISTQKIVREFVGHRSQITDSCFTPDGRMIISTSTDSTLRTWDLPTGHCVDVTRVPSVPRSIAVAPNGDYVATVHADQVGIFLWANRLNFGGVLVRRVDEDAVAAKPAMALPRTGGLVLTEEDEASAAAGAEELQRAQDLETDEAESSARVHDDSLISLSGVPKVKWHNLLSLEALKKRNQPEEAPKADRASFFLPSLREQKMQAEAAEKAAAADANDKPASRILRSTKLDFDHPSDTSVFNAPQNMEFVRLLRQCHDENDYEDVMAALREMPPSQIDVTIRTLDRGAQDLDRFVDAIVWLLDRRTDFEAVETFIAILVKMHSAELIASPKLDELLKRHSQNWDVLENMFQYGLCLLDFVKA</sequence>
<dbReference type="InterPro" id="IPR036322">
    <property type="entry name" value="WD40_repeat_dom_sf"/>
</dbReference>
<dbReference type="AlphaFoldDB" id="A0AAD5TGB9"/>
<dbReference type="GO" id="GO:0006364">
    <property type="term" value="P:rRNA processing"/>
    <property type="evidence" value="ECO:0007669"/>
    <property type="project" value="InterPro"/>
</dbReference>
<dbReference type="PANTHER" id="PTHR22840">
    <property type="entry name" value="WD REPEAT-CONTAINING PROTEIN 36"/>
    <property type="match status" value="1"/>
</dbReference>
<dbReference type="InterPro" id="IPR059157">
    <property type="entry name" value="WDR36-Utp21_N"/>
</dbReference>
<proteinExistence type="predicted"/>
<evidence type="ECO:0000313" key="6">
    <source>
        <dbReference type="EMBL" id="KAJ3175346.1"/>
    </source>
</evidence>